<organism evidence="2 3">
    <name type="scientific">Chaetoceros tenuissimus</name>
    <dbReference type="NCBI Taxonomy" id="426638"/>
    <lineage>
        <taxon>Eukaryota</taxon>
        <taxon>Sar</taxon>
        <taxon>Stramenopiles</taxon>
        <taxon>Ochrophyta</taxon>
        <taxon>Bacillariophyta</taxon>
        <taxon>Coscinodiscophyceae</taxon>
        <taxon>Chaetocerotophycidae</taxon>
        <taxon>Chaetocerotales</taxon>
        <taxon>Chaetocerotaceae</taxon>
        <taxon>Chaetoceros</taxon>
    </lineage>
</organism>
<keyword evidence="3" id="KW-1185">Reference proteome</keyword>
<dbReference type="InterPro" id="IPR052050">
    <property type="entry name" value="SecEffector_AnkRepeat"/>
</dbReference>
<dbReference type="InterPro" id="IPR036770">
    <property type="entry name" value="Ankyrin_rpt-contain_sf"/>
</dbReference>
<proteinExistence type="predicted"/>
<accession>A0AAD3D0D5</accession>
<dbReference type="Proteomes" id="UP001054902">
    <property type="component" value="Unassembled WGS sequence"/>
</dbReference>
<evidence type="ECO:0000313" key="3">
    <source>
        <dbReference type="Proteomes" id="UP001054902"/>
    </source>
</evidence>
<dbReference type="Pfam" id="PF00646">
    <property type="entry name" value="F-box"/>
    <property type="match status" value="1"/>
</dbReference>
<dbReference type="SUPFAM" id="SSF48403">
    <property type="entry name" value="Ankyrin repeat"/>
    <property type="match status" value="1"/>
</dbReference>
<reference evidence="2 3" key="1">
    <citation type="journal article" date="2021" name="Sci. Rep.">
        <title>The genome of the diatom Chaetoceros tenuissimus carries an ancient integrated fragment of an extant virus.</title>
        <authorList>
            <person name="Hongo Y."/>
            <person name="Kimura K."/>
            <person name="Takaki Y."/>
            <person name="Yoshida Y."/>
            <person name="Baba S."/>
            <person name="Kobayashi G."/>
            <person name="Nagasaki K."/>
            <person name="Hano T."/>
            <person name="Tomaru Y."/>
        </authorList>
    </citation>
    <scope>NUCLEOTIDE SEQUENCE [LARGE SCALE GENOMIC DNA]</scope>
    <source>
        <strain evidence="2 3">NIES-3715</strain>
    </source>
</reference>
<protein>
    <recommendedName>
        <fullName evidence="1">F-box domain-containing protein</fullName>
    </recommendedName>
</protein>
<evidence type="ECO:0000313" key="2">
    <source>
        <dbReference type="EMBL" id="GFH55538.1"/>
    </source>
</evidence>
<dbReference type="PROSITE" id="PS50181">
    <property type="entry name" value="FBOX"/>
    <property type="match status" value="1"/>
</dbReference>
<dbReference type="PANTHER" id="PTHR46586">
    <property type="entry name" value="ANKYRIN REPEAT-CONTAINING PROTEIN"/>
    <property type="match status" value="1"/>
</dbReference>
<name>A0AAD3D0D5_9STRA</name>
<dbReference type="PROSITE" id="PS51257">
    <property type="entry name" value="PROKAR_LIPOPROTEIN"/>
    <property type="match status" value="1"/>
</dbReference>
<evidence type="ECO:0000259" key="1">
    <source>
        <dbReference type="PROSITE" id="PS50181"/>
    </source>
</evidence>
<comment type="caution">
    <text evidence="2">The sequence shown here is derived from an EMBL/GenBank/DDBJ whole genome shotgun (WGS) entry which is preliminary data.</text>
</comment>
<dbReference type="EMBL" id="BLLK01000049">
    <property type="protein sequence ID" value="GFH55538.1"/>
    <property type="molecule type" value="Genomic_DNA"/>
</dbReference>
<dbReference type="AlphaFoldDB" id="A0AAD3D0D5"/>
<feature type="domain" description="F-box" evidence="1">
    <location>
        <begin position="113"/>
        <end position="163"/>
    </location>
</feature>
<gene>
    <name evidence="2" type="ORF">CTEN210_12014</name>
</gene>
<sequence length="1128" mass="130611">MTTNREVLESGRKRARTEEASCSSSSSSALAVLACNKTIGLTPKAFSSTTLRASLISDKLSALLKEFPEMNFIFGFENLQVIAETAVVKYVEEREAKNMIHEAQVLMNYGQEISSLYYLPDEVLNKCLSYVGKGHYGSVALVSKKLNQAYKKMFGNETAYLEMATSVKLANHCLGNLCKSSNEKDEILKAAAVNGNLDILRAPVKDGYDLFPLVAMNIQTIYTENDSHYHIYHTDIDERKSNERPLTVNLAKLVERGHLHVLKYLHEELHYFLGLQRYCKPAIEHGKLEILQWLDDIDCLENGGLRIGQRDNRNFHNDIDYCECAIKSGRVEILDWLLKTGSYCINNRTSDKYVLADAIESKSIEMIQYCFNLGYDNLNNGWVEYAMKKTKSVKVFRKMHELGYEFSVMWMWIERNRIEEYFEVIKFLRSISVPWDDGFMNNILENHCSLEIIQYAHEHGCPWTGKELGILLRRSRMSQSWNVDKFKYLINSGCTITHEKSSNLIYEIKAKRDIEVLKYFVGKNSIFDNMLCKEIVEYGELWSEGLSHLLKRGKDIQIIKSIEEVFRHREFSMERIRFFYDLGLPWCLDSSRNTHLLSRIACFNDLDHVKWAYENGCKGGKLVPYVEEEWKERGLRHEKKWKENQAFFEENGLLDECFLEKNWVKKLDPENVQEIGDAQLSLYYSREGAFFGVATEVGTDQFESYTWLQKYCQSAIEHGQLEILKWLHSIGCLHEIDIFGTNNDFCLCAISSGQLDVLNWLHGLGFEECEKYIHYAIESKSMEMIEFCLDMLGHFDLNNDETNKALAKAKSIELYRFFHGLGHRLTMDAINDLTYTDKEILTTAEDFEIIKFLRSVGVEWNRYIMTDIVSRGSLEMIQFAHEDGCPWCVLNYSEIYYLLSSGKEKYCSQKLKYLVDNGCPFDDDGSKRASLTLKACWELRELSALECLVGKYSRFDNALLKELLSNYKSHHTYGPLKDKPWLEGIKLVFEKGKEIYCFDTIDDVFDVLPNIELVKHLRERLKLPWTSNDLNKYILLSKIACHHGIEGVQWAFDNGLGYDNPSLKCLNQKSDDTNDVCKLIIERGFIFPSRLEKREVIEKAFMECCKHPSEEKRSSLVSLRKIPVCGIN</sequence>
<dbReference type="PANTHER" id="PTHR46586:SF3">
    <property type="entry name" value="ANKYRIN REPEAT-CONTAINING PROTEIN"/>
    <property type="match status" value="1"/>
</dbReference>
<dbReference type="Gene3D" id="1.25.40.20">
    <property type="entry name" value="Ankyrin repeat-containing domain"/>
    <property type="match status" value="2"/>
</dbReference>
<dbReference type="InterPro" id="IPR001810">
    <property type="entry name" value="F-box_dom"/>
</dbReference>